<dbReference type="PANTHER" id="PTHR40031">
    <property type="entry name" value="HYPOTHETICAL MEMBRANE SPANNING PROTEIN"/>
    <property type="match status" value="1"/>
</dbReference>
<keyword evidence="1" id="KW-0812">Transmembrane</keyword>
<accession>A0A1H1M1G3</accession>
<feature type="transmembrane region" description="Helical" evidence="1">
    <location>
        <begin position="90"/>
        <end position="108"/>
    </location>
</feature>
<dbReference type="PANTHER" id="PTHR40031:SF1">
    <property type="entry name" value="MEMBRANE-BOUND METAL-DEPENDENT HYDROLASE"/>
    <property type="match status" value="1"/>
</dbReference>
<dbReference type="AlphaFoldDB" id="A0A1H1M1G3"/>
<organism evidence="2 3">
    <name type="scientific">Christiangramia echinicola</name>
    <dbReference type="NCBI Taxonomy" id="279359"/>
    <lineage>
        <taxon>Bacteria</taxon>
        <taxon>Pseudomonadati</taxon>
        <taxon>Bacteroidota</taxon>
        <taxon>Flavobacteriia</taxon>
        <taxon>Flavobacteriales</taxon>
        <taxon>Flavobacteriaceae</taxon>
        <taxon>Christiangramia</taxon>
    </lineage>
</organism>
<dbReference type="Pfam" id="PF04307">
    <property type="entry name" value="YdjM"/>
    <property type="match status" value="1"/>
</dbReference>
<dbReference type="InterPro" id="IPR007404">
    <property type="entry name" value="YdjM-like"/>
</dbReference>
<dbReference type="RefSeq" id="WP_089661604.1">
    <property type="nucleotide sequence ID" value="NZ_LT629745.1"/>
</dbReference>
<dbReference type="EMBL" id="LT629745">
    <property type="protein sequence ID" value="SDR80322.1"/>
    <property type="molecule type" value="Genomic_DNA"/>
</dbReference>
<keyword evidence="1" id="KW-0472">Membrane</keyword>
<gene>
    <name evidence="2" type="ORF">SAMN04488552_1098</name>
</gene>
<evidence type="ECO:0000313" key="3">
    <source>
        <dbReference type="Proteomes" id="UP000198858"/>
    </source>
</evidence>
<keyword evidence="3" id="KW-1185">Reference proteome</keyword>
<feature type="transmembrane region" description="Helical" evidence="1">
    <location>
        <begin position="159"/>
        <end position="181"/>
    </location>
</feature>
<evidence type="ECO:0000256" key="1">
    <source>
        <dbReference type="SAM" id="Phobius"/>
    </source>
</evidence>
<dbReference type="InterPro" id="IPR053170">
    <property type="entry name" value="Transcription_regulator"/>
</dbReference>
<name>A0A1H1M1G3_9FLAO</name>
<dbReference type="STRING" id="1250231.SAMN04488552_1098"/>
<proteinExistence type="predicted"/>
<protein>
    <submittedName>
        <fullName evidence="2">Inner membrane protein</fullName>
    </submittedName>
</protein>
<reference evidence="2 3" key="1">
    <citation type="submission" date="2016-10" db="EMBL/GenBank/DDBJ databases">
        <authorList>
            <person name="Varghese N."/>
            <person name="Submissions S."/>
        </authorList>
    </citation>
    <scope>NUCLEOTIDE SEQUENCE [LARGE SCALE GENOMIC DNA]</scope>
    <source>
        <strain evidence="2 3">Mar_2010_102</strain>
    </source>
</reference>
<evidence type="ECO:0000313" key="2">
    <source>
        <dbReference type="EMBL" id="SDR80322.1"/>
    </source>
</evidence>
<sequence length="334" mass="38503">MDSLTQIVLGAAVGEAVLGRKVGNKAMLYGAIAGTIPDLDTFVGNFFDTITAIEIHRGFSHSIVFAVLFAPVFGWIISKIESKSEANWKNWSWLMFWGLFTHPLLDAHTTWGTQLFWPFELRLAYKNIFVIDPLYTLPFLVFLIMAMRLKRTDPRRKKYNQIGLIVSSIYLLVITLALKFYTFQKFENSLEEQNITYERMDTRPTPLNSILWTANIETENAFLIGNYSVFDTQPIEFYSVPKNYDLAANLKDDPNLKRLMQISEGWYTFSSKNGNLHFNDLRFGNLDIEDPDSEFIFSYELAKEHGELTATETEKEMTDAKKLLPRLWARILGN</sequence>
<dbReference type="Proteomes" id="UP000198858">
    <property type="component" value="Chromosome I"/>
</dbReference>
<feature type="transmembrane region" description="Helical" evidence="1">
    <location>
        <begin position="128"/>
        <end position="147"/>
    </location>
</feature>
<feature type="transmembrane region" description="Helical" evidence="1">
    <location>
        <begin position="59"/>
        <end position="78"/>
    </location>
</feature>
<keyword evidence="1" id="KW-1133">Transmembrane helix</keyword>